<organism evidence="2 3">
    <name type="scientific">Photobacterium damselae subsp. damselae</name>
    <name type="common">Listonella damsela</name>
    <dbReference type="NCBI Taxonomy" id="85581"/>
    <lineage>
        <taxon>Bacteria</taxon>
        <taxon>Pseudomonadati</taxon>
        <taxon>Pseudomonadota</taxon>
        <taxon>Gammaproteobacteria</taxon>
        <taxon>Vibrionales</taxon>
        <taxon>Vibrionaceae</taxon>
        <taxon>Photobacterium</taxon>
    </lineage>
</organism>
<feature type="transmembrane region" description="Helical" evidence="1">
    <location>
        <begin position="37"/>
        <end position="61"/>
    </location>
</feature>
<proteinExistence type="predicted"/>
<sequence length="74" mass="8324">MGNFFSSLLGLIVYGFMLLLPLGWVYWLWIAIKVGGFAMFVVALFPITTPITAVLGGWSFLFGIPDWVQSIFIY</sequence>
<reference evidence="2 3" key="1">
    <citation type="submission" date="2020-06" db="EMBL/GenBank/DDBJ databases">
        <title>Photobacterium damselae subsp. damselae comparative genomics.</title>
        <authorList>
            <person name="Osorio C.R."/>
        </authorList>
    </citation>
    <scope>NUCLEOTIDE SEQUENCE [LARGE SCALE GENOMIC DNA]</scope>
    <source>
        <strain evidence="2 3">TW250/03</strain>
    </source>
</reference>
<feature type="transmembrane region" description="Helical" evidence="1">
    <location>
        <begin position="6"/>
        <end position="30"/>
    </location>
</feature>
<name>A0A850R7E6_PHODD</name>
<keyword evidence="1" id="KW-1133">Transmembrane helix</keyword>
<evidence type="ECO:0000313" key="2">
    <source>
        <dbReference type="EMBL" id="NVP02801.1"/>
    </source>
</evidence>
<protein>
    <submittedName>
        <fullName evidence="2">Maltose ABC transporter permease</fullName>
    </submittedName>
</protein>
<dbReference type="EMBL" id="JABXOR010001398">
    <property type="protein sequence ID" value="NVP02801.1"/>
    <property type="molecule type" value="Genomic_DNA"/>
</dbReference>
<gene>
    <name evidence="2" type="ORF">HWA77_21565</name>
</gene>
<evidence type="ECO:0000313" key="3">
    <source>
        <dbReference type="Proteomes" id="UP000533429"/>
    </source>
</evidence>
<keyword evidence="1" id="KW-0812">Transmembrane</keyword>
<dbReference type="Proteomes" id="UP000533429">
    <property type="component" value="Unassembled WGS sequence"/>
</dbReference>
<accession>A0A850R7E6</accession>
<evidence type="ECO:0000256" key="1">
    <source>
        <dbReference type="SAM" id="Phobius"/>
    </source>
</evidence>
<keyword evidence="1" id="KW-0472">Membrane</keyword>
<comment type="caution">
    <text evidence="2">The sequence shown here is derived from an EMBL/GenBank/DDBJ whole genome shotgun (WGS) entry which is preliminary data.</text>
</comment>
<dbReference type="AlphaFoldDB" id="A0A850R7E6"/>